<protein>
    <submittedName>
        <fullName evidence="2">PQQ-binding-like beta-propeller repeat protein</fullName>
    </submittedName>
</protein>
<dbReference type="AlphaFoldDB" id="A0A8E6B7X0"/>
<dbReference type="InterPro" id="IPR002372">
    <property type="entry name" value="PQQ_rpt_dom"/>
</dbReference>
<sequence length="441" mass="47516">MGSRLVVLALVIAAAAADWPQFRGPTGDGVAEGISLPEKWDAKTNLAWKAEIPGYGWSQPIILGDAIYLTTAVGTDLQKPKGFMAGVMEPQSMGKGPKQKPLDKTFRWQLVKLNRANGKVEWTKTAYEGKPKLPIHPSNSFATESPAADNQRIVAYFGNIGLLMAWDKSGKELWKKELPVGSMTADFGTGSSLVLFEGKVFVQNYTEEDATLSAWDAATGQELWTSHRPVGSAWSSPLIWKTKNRTDLVSSGRGLVIGYDPKTGKERWKLGNIQASFSSSPAATEDLLFVGNGGPGTNSPLYAIKAGAEGDISLKEGETSNAHVLWYKTGAGPGMPSPIAHGDYLYVLNTAGLNCFEAKTGKLMYKERLPKVKTLASCPFLANGKLYILDESGQMFVVKAGPEFEVLGVNTISDTFWSSPAVAGSDLLLRGLDGLYCIRGK</sequence>
<dbReference type="KEGG" id="tsph:KIH39_06325"/>
<dbReference type="EMBL" id="CP074694">
    <property type="protein sequence ID" value="QVL33522.1"/>
    <property type="molecule type" value="Genomic_DNA"/>
</dbReference>
<feature type="domain" description="Pyrrolo-quinoline quinone repeat" evidence="1">
    <location>
        <begin position="111"/>
        <end position="268"/>
    </location>
</feature>
<keyword evidence="3" id="KW-1185">Reference proteome</keyword>
<organism evidence="2 3">
    <name type="scientific">Telmatocola sphagniphila</name>
    <dbReference type="NCBI Taxonomy" id="1123043"/>
    <lineage>
        <taxon>Bacteria</taxon>
        <taxon>Pseudomonadati</taxon>
        <taxon>Planctomycetota</taxon>
        <taxon>Planctomycetia</taxon>
        <taxon>Gemmatales</taxon>
        <taxon>Gemmataceae</taxon>
    </lineage>
</organism>
<dbReference type="InterPro" id="IPR015943">
    <property type="entry name" value="WD40/YVTN_repeat-like_dom_sf"/>
</dbReference>
<evidence type="ECO:0000259" key="1">
    <source>
        <dbReference type="Pfam" id="PF13360"/>
    </source>
</evidence>
<dbReference type="Proteomes" id="UP000676194">
    <property type="component" value="Chromosome"/>
</dbReference>
<dbReference type="PANTHER" id="PTHR34512">
    <property type="entry name" value="CELL SURFACE PROTEIN"/>
    <property type="match status" value="1"/>
</dbReference>
<dbReference type="Gene3D" id="2.130.10.10">
    <property type="entry name" value="YVTN repeat-like/Quinoprotein amine dehydrogenase"/>
    <property type="match status" value="2"/>
</dbReference>
<dbReference type="SUPFAM" id="SSF50998">
    <property type="entry name" value="Quinoprotein alcohol dehydrogenase-like"/>
    <property type="match status" value="1"/>
</dbReference>
<reference evidence="2" key="1">
    <citation type="submission" date="2021-05" db="EMBL/GenBank/DDBJ databases">
        <title>Complete genome sequence of the cellulolytic planctomycete Telmatocola sphagniphila SP2T and characterization of the first cellulase from planctomycetes.</title>
        <authorList>
            <person name="Rakitin A.L."/>
            <person name="Beletsky A.V."/>
            <person name="Naumoff D.G."/>
            <person name="Kulichevskaya I.S."/>
            <person name="Mardanov A.V."/>
            <person name="Ravin N.V."/>
            <person name="Dedysh S.N."/>
        </authorList>
    </citation>
    <scope>NUCLEOTIDE SEQUENCE</scope>
    <source>
        <strain evidence="2">SP2T</strain>
    </source>
</reference>
<evidence type="ECO:0000313" key="2">
    <source>
        <dbReference type="EMBL" id="QVL33522.1"/>
    </source>
</evidence>
<dbReference type="PANTHER" id="PTHR34512:SF30">
    <property type="entry name" value="OUTER MEMBRANE PROTEIN ASSEMBLY FACTOR BAMB"/>
    <property type="match status" value="1"/>
</dbReference>
<evidence type="ECO:0000313" key="3">
    <source>
        <dbReference type="Proteomes" id="UP000676194"/>
    </source>
</evidence>
<proteinExistence type="predicted"/>
<dbReference type="RefSeq" id="WP_213498411.1">
    <property type="nucleotide sequence ID" value="NZ_CP074694.1"/>
</dbReference>
<gene>
    <name evidence="2" type="ORF">KIH39_06325</name>
</gene>
<dbReference type="Pfam" id="PF13360">
    <property type="entry name" value="PQQ_2"/>
    <property type="match status" value="1"/>
</dbReference>
<dbReference type="InterPro" id="IPR011047">
    <property type="entry name" value="Quinoprotein_ADH-like_sf"/>
</dbReference>
<name>A0A8E6B7X0_9BACT</name>
<accession>A0A8E6B7X0</accession>